<evidence type="ECO:0000256" key="1">
    <source>
        <dbReference type="ARBA" id="ARBA00022553"/>
    </source>
</evidence>
<dbReference type="PANTHER" id="PTHR44591">
    <property type="entry name" value="STRESS RESPONSE REGULATOR PROTEIN 1"/>
    <property type="match status" value="1"/>
</dbReference>
<evidence type="ECO:0000313" key="5">
    <source>
        <dbReference type="Proteomes" id="UP000676194"/>
    </source>
</evidence>
<dbReference type="PROSITE" id="PS50110">
    <property type="entry name" value="RESPONSE_REGULATORY"/>
    <property type="match status" value="1"/>
</dbReference>
<evidence type="ECO:0000259" key="3">
    <source>
        <dbReference type="PROSITE" id="PS50110"/>
    </source>
</evidence>
<dbReference type="SMART" id="SM00448">
    <property type="entry name" value="REC"/>
    <property type="match status" value="1"/>
</dbReference>
<feature type="modified residue" description="4-aspartylphosphate" evidence="2">
    <location>
        <position position="54"/>
    </location>
</feature>
<dbReference type="RefSeq" id="WP_213494763.1">
    <property type="nucleotide sequence ID" value="NZ_CP074694.1"/>
</dbReference>
<dbReference type="InterPro" id="IPR050595">
    <property type="entry name" value="Bact_response_regulator"/>
</dbReference>
<protein>
    <submittedName>
        <fullName evidence="4">Response regulator</fullName>
    </submittedName>
</protein>
<feature type="domain" description="Response regulatory" evidence="3">
    <location>
        <begin position="5"/>
        <end position="121"/>
    </location>
</feature>
<proteinExistence type="predicted"/>
<dbReference type="SUPFAM" id="SSF52172">
    <property type="entry name" value="CheY-like"/>
    <property type="match status" value="1"/>
</dbReference>
<dbReference type="Gene3D" id="3.40.50.2300">
    <property type="match status" value="1"/>
</dbReference>
<accession>A0A8E6EX47</accession>
<dbReference type="EMBL" id="CP074694">
    <property type="protein sequence ID" value="QVL30881.1"/>
    <property type="molecule type" value="Genomic_DNA"/>
</dbReference>
<keyword evidence="1 2" id="KW-0597">Phosphoprotein</keyword>
<dbReference type="PANTHER" id="PTHR44591:SF3">
    <property type="entry name" value="RESPONSE REGULATORY DOMAIN-CONTAINING PROTEIN"/>
    <property type="match status" value="1"/>
</dbReference>
<dbReference type="Pfam" id="PF00072">
    <property type="entry name" value="Response_reg"/>
    <property type="match status" value="1"/>
</dbReference>
<name>A0A8E6EX47_9BACT</name>
<dbReference type="InterPro" id="IPR011006">
    <property type="entry name" value="CheY-like_superfamily"/>
</dbReference>
<organism evidence="4 5">
    <name type="scientific">Telmatocola sphagniphila</name>
    <dbReference type="NCBI Taxonomy" id="1123043"/>
    <lineage>
        <taxon>Bacteria</taxon>
        <taxon>Pseudomonadati</taxon>
        <taxon>Planctomycetota</taxon>
        <taxon>Planctomycetia</taxon>
        <taxon>Gemmatales</taxon>
        <taxon>Gemmataceae</taxon>
    </lineage>
</organism>
<evidence type="ECO:0000313" key="4">
    <source>
        <dbReference type="EMBL" id="QVL30881.1"/>
    </source>
</evidence>
<evidence type="ECO:0000256" key="2">
    <source>
        <dbReference type="PROSITE-ProRule" id="PRU00169"/>
    </source>
</evidence>
<gene>
    <name evidence="4" type="ORF">KIH39_18775</name>
</gene>
<dbReference type="AlphaFoldDB" id="A0A8E6EX47"/>
<reference evidence="4" key="1">
    <citation type="submission" date="2021-05" db="EMBL/GenBank/DDBJ databases">
        <title>Complete genome sequence of the cellulolytic planctomycete Telmatocola sphagniphila SP2T and characterization of the first cellulase from planctomycetes.</title>
        <authorList>
            <person name="Rakitin A.L."/>
            <person name="Beletsky A.V."/>
            <person name="Naumoff D.G."/>
            <person name="Kulichevskaya I.S."/>
            <person name="Mardanov A.V."/>
            <person name="Ravin N.V."/>
            <person name="Dedysh S.N."/>
        </authorList>
    </citation>
    <scope>NUCLEOTIDE SEQUENCE</scope>
    <source>
        <strain evidence="4">SP2T</strain>
    </source>
</reference>
<dbReference type="KEGG" id="tsph:KIH39_18775"/>
<dbReference type="Proteomes" id="UP000676194">
    <property type="component" value="Chromosome"/>
</dbReference>
<keyword evidence="5" id="KW-1185">Reference proteome</keyword>
<dbReference type="GO" id="GO:0000160">
    <property type="term" value="P:phosphorelay signal transduction system"/>
    <property type="evidence" value="ECO:0007669"/>
    <property type="project" value="InterPro"/>
</dbReference>
<dbReference type="InterPro" id="IPR001789">
    <property type="entry name" value="Sig_transdc_resp-reg_receiver"/>
</dbReference>
<sequence>MTNNTILIVDDSPTELKIVTNALRNRGYRIVTAIDGDEALQKASHEKPRLMLLDVVLPKKNGFQVCRQLKNSAETKDIKIILLTSKSQDSDRYWGMKQGADAYVTKPFEEAELLSSVGAFM</sequence>